<dbReference type="AlphaFoldDB" id="A0A1E3J6H7"/>
<dbReference type="PANTHER" id="PTHR39466:SF1">
    <property type="entry name" value="RGS DOMAIN-CONTAINING PROTEIN"/>
    <property type="match status" value="1"/>
</dbReference>
<comment type="caution">
    <text evidence="3">The sequence shown here is derived from an EMBL/GenBank/DDBJ whole genome shotgun (WGS) entry which is preliminary data.</text>
</comment>
<dbReference type="OrthoDB" id="3245754at2759"/>
<gene>
    <name evidence="3" type="ORF">L198_04183</name>
</gene>
<dbReference type="PANTHER" id="PTHR39466">
    <property type="entry name" value="RGS DOMAIN-CONTAINING PROTEIN"/>
    <property type="match status" value="1"/>
</dbReference>
<keyword evidence="2" id="KW-0812">Transmembrane</keyword>
<feature type="compositionally biased region" description="Polar residues" evidence="1">
    <location>
        <begin position="167"/>
        <end position="178"/>
    </location>
</feature>
<protein>
    <recommendedName>
        <fullName evidence="5">RGS domain-containing protein</fullName>
    </recommendedName>
</protein>
<evidence type="ECO:0000313" key="4">
    <source>
        <dbReference type="Proteomes" id="UP000094819"/>
    </source>
</evidence>
<feature type="transmembrane region" description="Helical" evidence="2">
    <location>
        <begin position="446"/>
        <end position="465"/>
    </location>
</feature>
<proteinExistence type="predicted"/>
<feature type="region of interest" description="Disordered" evidence="1">
    <location>
        <begin position="131"/>
        <end position="235"/>
    </location>
</feature>
<reference evidence="3 4" key="1">
    <citation type="submission" date="2016-06" db="EMBL/GenBank/DDBJ databases">
        <title>Evolution of pathogenesis and genome organization in the Tremellales.</title>
        <authorList>
            <person name="Cuomo C."/>
            <person name="Litvintseva A."/>
            <person name="Heitman J."/>
            <person name="Chen Y."/>
            <person name="Sun S."/>
            <person name="Springer D."/>
            <person name="Dromer F."/>
            <person name="Young S."/>
            <person name="Zeng Q."/>
            <person name="Chapman S."/>
            <person name="Gujja S."/>
            <person name="Saif S."/>
            <person name="Birren B."/>
        </authorList>
    </citation>
    <scope>NUCLEOTIDE SEQUENCE [LARGE SCALE GENOMIC DNA]</scope>
    <source>
        <strain evidence="3 4">CBS 7118</strain>
    </source>
</reference>
<dbReference type="Proteomes" id="UP000094819">
    <property type="component" value="Unassembled WGS sequence"/>
</dbReference>
<keyword evidence="2" id="KW-0472">Membrane</keyword>
<name>A0A1E3J6H7_9TREE</name>
<evidence type="ECO:0000256" key="2">
    <source>
        <dbReference type="SAM" id="Phobius"/>
    </source>
</evidence>
<keyword evidence="4" id="KW-1185">Reference proteome</keyword>
<feature type="region of interest" description="Disordered" evidence="1">
    <location>
        <begin position="1"/>
        <end position="27"/>
    </location>
</feature>
<evidence type="ECO:0008006" key="5">
    <source>
        <dbReference type="Google" id="ProtNLM"/>
    </source>
</evidence>
<feature type="region of interest" description="Disordered" evidence="1">
    <location>
        <begin position="289"/>
        <end position="335"/>
    </location>
</feature>
<accession>A0A1E3J6H7</accession>
<feature type="compositionally biased region" description="Pro residues" evidence="1">
    <location>
        <begin position="9"/>
        <end position="21"/>
    </location>
</feature>
<evidence type="ECO:0000256" key="1">
    <source>
        <dbReference type="SAM" id="MobiDB-lite"/>
    </source>
</evidence>
<dbReference type="RefSeq" id="XP_019031715.1">
    <property type="nucleotide sequence ID" value="XM_019176305.1"/>
</dbReference>
<feature type="transmembrane region" description="Helical" evidence="2">
    <location>
        <begin position="528"/>
        <end position="545"/>
    </location>
</feature>
<evidence type="ECO:0000313" key="3">
    <source>
        <dbReference type="EMBL" id="ODN96469.1"/>
    </source>
</evidence>
<feature type="transmembrane region" description="Helical" evidence="2">
    <location>
        <begin position="657"/>
        <end position="678"/>
    </location>
</feature>
<dbReference type="GeneID" id="30193396"/>
<sequence length="683" mass="74598">MDSQQLPSYSPPLTKPSPSPCPKAVRSTRHISSDLLSSITLERILKEETKSPVTKKDLLRWLECRVRKAISSGDQEEAREAEFGWRVVEFLSEVEMYKESFNALPAEKASLALPPFQVISQIALTNSEIMLPPPTRRQQGAASLGQDHEFNTFKSPNVGHERDKSSIESFETWSSDSSIPRKRLERSPSDATTIEDTPSLEPVTLESNRPELTSPRRVLPKAHNPRSPSAASASSTLGISGLSMATSYATGSGRSTAGGLARQAFTAGGLSNPSSYQREMDWDRRDTMAPQAQDPLAPPPPFESTGLGSFRNGLSPRRPTENMLSRPLSPIPSPFLSPRPLSPCPSIVSMELPAGLDPGVQPLRQRLANLTELYLLPYSSRSVVPLIPPRLLATFVSESSLTTHPETIGPTVTVLYEMFSVNPRLLPAFLYASAQNLHRNTAMGRLLVGLACCVVVIAIGICLILDPSPFSPHGPVNRVWRLAVIPLLLGGVGYGMGARASLCFWLAFFGVTEETYSPSHPPLPPSQALNLLSSAFICHLPCAFVRKTQRKIEPVAERITSRKLKKRSVSTLEDGNPFDPGDAAVAGFGLDMVSMSRSRSGSNPTPATHLLASSGSTGFEQYSIWVLLWRLTGTAWGVKKVEDPSLRKYQRREAWKIAGQLVLALVFIGAAFFFVPYIPLSHK</sequence>
<keyword evidence="2" id="KW-1133">Transmembrane helix</keyword>
<organism evidence="3 4">
    <name type="scientific">Cryptococcus wingfieldii CBS 7118</name>
    <dbReference type="NCBI Taxonomy" id="1295528"/>
    <lineage>
        <taxon>Eukaryota</taxon>
        <taxon>Fungi</taxon>
        <taxon>Dikarya</taxon>
        <taxon>Basidiomycota</taxon>
        <taxon>Agaricomycotina</taxon>
        <taxon>Tremellomycetes</taxon>
        <taxon>Tremellales</taxon>
        <taxon>Cryptococcaceae</taxon>
        <taxon>Cryptococcus</taxon>
    </lineage>
</organism>
<feature type="transmembrane region" description="Helical" evidence="2">
    <location>
        <begin position="485"/>
        <end position="508"/>
    </location>
</feature>
<dbReference type="EMBL" id="AWGH01000011">
    <property type="protein sequence ID" value="ODN96469.1"/>
    <property type="molecule type" value="Genomic_DNA"/>
</dbReference>